<reference evidence="1" key="1">
    <citation type="submission" date="2021-05" db="EMBL/GenBank/DDBJ databases">
        <authorList>
            <person name="Alioto T."/>
            <person name="Alioto T."/>
            <person name="Gomez Garrido J."/>
        </authorList>
    </citation>
    <scope>NUCLEOTIDE SEQUENCE</scope>
</reference>
<dbReference type="EMBL" id="HBUE01130535">
    <property type="protein sequence ID" value="CAG6496243.1"/>
    <property type="molecule type" value="Transcribed_RNA"/>
</dbReference>
<protein>
    <submittedName>
        <fullName evidence="1">(northern house mosquito) hypothetical protein</fullName>
    </submittedName>
</protein>
<proteinExistence type="predicted"/>
<name>A0A8D8G6W1_CULPI</name>
<sequence length="111" mass="13296">MRAVLFDVHEEFAIHARHHAEKLQHARAQERHLQHRGHRRRRQRALARHGRMLERQLLLVGDASQVLAVRRIPPKLRPQHERGECARGWRCRVGIFEQFQGAGRSLRERWE</sequence>
<accession>A0A8D8G6W1</accession>
<evidence type="ECO:0000313" key="1">
    <source>
        <dbReference type="EMBL" id="CAG6496243.1"/>
    </source>
</evidence>
<dbReference type="EMBL" id="HBUE01130531">
    <property type="protein sequence ID" value="CAG6496238.1"/>
    <property type="molecule type" value="Transcribed_RNA"/>
</dbReference>
<organism evidence="1">
    <name type="scientific">Culex pipiens</name>
    <name type="common">House mosquito</name>
    <dbReference type="NCBI Taxonomy" id="7175"/>
    <lineage>
        <taxon>Eukaryota</taxon>
        <taxon>Metazoa</taxon>
        <taxon>Ecdysozoa</taxon>
        <taxon>Arthropoda</taxon>
        <taxon>Hexapoda</taxon>
        <taxon>Insecta</taxon>
        <taxon>Pterygota</taxon>
        <taxon>Neoptera</taxon>
        <taxon>Endopterygota</taxon>
        <taxon>Diptera</taxon>
        <taxon>Nematocera</taxon>
        <taxon>Culicoidea</taxon>
        <taxon>Culicidae</taxon>
        <taxon>Culicinae</taxon>
        <taxon>Culicini</taxon>
        <taxon>Culex</taxon>
        <taxon>Culex</taxon>
    </lineage>
</organism>
<dbReference type="AlphaFoldDB" id="A0A8D8G6W1"/>